<dbReference type="Gene3D" id="2.60.40.150">
    <property type="entry name" value="C2 domain"/>
    <property type="match status" value="1"/>
</dbReference>
<dbReference type="PROSITE" id="PS50004">
    <property type="entry name" value="C2"/>
    <property type="match status" value="1"/>
</dbReference>
<dbReference type="Proteomes" id="UP000002630">
    <property type="component" value="Linkage Group LG07"/>
</dbReference>
<dbReference type="eggNOG" id="KOG1327">
    <property type="taxonomic scope" value="Eukaryota"/>
</dbReference>
<dbReference type="InterPro" id="IPR002035">
    <property type="entry name" value="VWF_A"/>
</dbReference>
<dbReference type="GO" id="GO:0071277">
    <property type="term" value="P:cellular response to calcium ion"/>
    <property type="evidence" value="ECO:0007669"/>
    <property type="project" value="TreeGrafter"/>
</dbReference>
<evidence type="ECO:0000256" key="2">
    <source>
        <dbReference type="SAM" id="MobiDB-lite"/>
    </source>
</evidence>
<dbReference type="SUPFAM" id="SSF53300">
    <property type="entry name" value="vWA-like"/>
    <property type="match status" value="1"/>
</dbReference>
<feature type="domain" description="C2" evidence="3">
    <location>
        <begin position="1"/>
        <end position="136"/>
    </location>
</feature>
<evidence type="ECO:0000256" key="1">
    <source>
        <dbReference type="ARBA" id="ARBA00009048"/>
    </source>
</evidence>
<feature type="region of interest" description="Disordered" evidence="2">
    <location>
        <begin position="560"/>
        <end position="630"/>
    </location>
</feature>
<dbReference type="InterPro" id="IPR010734">
    <property type="entry name" value="Copine_C"/>
</dbReference>
<proteinExistence type="inferred from homology"/>
<keyword evidence="5" id="KW-1185">Reference proteome</keyword>
<dbReference type="InterPro" id="IPR036465">
    <property type="entry name" value="vWFA_dom_sf"/>
</dbReference>
<accession>D7FXN0</accession>
<dbReference type="InterPro" id="IPR000008">
    <property type="entry name" value="C2_dom"/>
</dbReference>
<dbReference type="PANTHER" id="PTHR10857">
    <property type="entry name" value="COPINE"/>
    <property type="match status" value="1"/>
</dbReference>
<dbReference type="AlphaFoldDB" id="D7FXN0"/>
<dbReference type="GO" id="GO:0005886">
    <property type="term" value="C:plasma membrane"/>
    <property type="evidence" value="ECO:0007669"/>
    <property type="project" value="TreeGrafter"/>
</dbReference>
<dbReference type="InterPro" id="IPR045052">
    <property type="entry name" value="Copine"/>
</dbReference>
<dbReference type="InterPro" id="IPR035892">
    <property type="entry name" value="C2_domain_sf"/>
</dbReference>
<evidence type="ECO:0000259" key="3">
    <source>
        <dbReference type="PROSITE" id="PS50004"/>
    </source>
</evidence>
<dbReference type="EMBL" id="FN649732">
    <property type="protein sequence ID" value="CBJ26471.1"/>
    <property type="molecule type" value="Genomic_DNA"/>
</dbReference>
<protein>
    <submittedName>
        <fullName evidence="4">N/a</fullName>
    </submittedName>
</protein>
<dbReference type="EMBL" id="FN648520">
    <property type="protein sequence ID" value="CBJ26471.1"/>
    <property type="molecule type" value="Genomic_DNA"/>
</dbReference>
<evidence type="ECO:0000313" key="5">
    <source>
        <dbReference type="Proteomes" id="UP000002630"/>
    </source>
</evidence>
<name>D7FXN0_ECTSI</name>
<reference evidence="4 5" key="1">
    <citation type="journal article" date="2010" name="Nature">
        <title>The Ectocarpus genome and the independent evolution of multicellularity in brown algae.</title>
        <authorList>
            <person name="Cock J.M."/>
            <person name="Sterck L."/>
            <person name="Rouze P."/>
            <person name="Scornet D."/>
            <person name="Allen A.E."/>
            <person name="Amoutzias G."/>
            <person name="Anthouard V."/>
            <person name="Artiguenave F."/>
            <person name="Aury J.M."/>
            <person name="Badger J.H."/>
            <person name="Beszteri B."/>
            <person name="Billiau K."/>
            <person name="Bonnet E."/>
            <person name="Bothwell J.H."/>
            <person name="Bowler C."/>
            <person name="Boyen C."/>
            <person name="Brownlee C."/>
            <person name="Carrano C.J."/>
            <person name="Charrier B."/>
            <person name="Cho G.Y."/>
            <person name="Coelho S.M."/>
            <person name="Collen J."/>
            <person name="Corre E."/>
            <person name="Da Silva C."/>
            <person name="Delage L."/>
            <person name="Delaroque N."/>
            <person name="Dittami S.M."/>
            <person name="Doulbeau S."/>
            <person name="Elias M."/>
            <person name="Farnham G."/>
            <person name="Gachon C.M."/>
            <person name="Gschloessl B."/>
            <person name="Heesch S."/>
            <person name="Jabbari K."/>
            <person name="Jubin C."/>
            <person name="Kawai H."/>
            <person name="Kimura K."/>
            <person name="Kloareg B."/>
            <person name="Kupper F.C."/>
            <person name="Lang D."/>
            <person name="Le Bail A."/>
            <person name="Leblanc C."/>
            <person name="Lerouge P."/>
            <person name="Lohr M."/>
            <person name="Lopez P.J."/>
            <person name="Martens C."/>
            <person name="Maumus F."/>
            <person name="Michel G."/>
            <person name="Miranda-Saavedra D."/>
            <person name="Morales J."/>
            <person name="Moreau H."/>
            <person name="Motomura T."/>
            <person name="Nagasato C."/>
            <person name="Napoli C.A."/>
            <person name="Nelson D.R."/>
            <person name="Nyvall-Collen P."/>
            <person name="Peters A.F."/>
            <person name="Pommier C."/>
            <person name="Potin P."/>
            <person name="Poulain J."/>
            <person name="Quesneville H."/>
            <person name="Read B."/>
            <person name="Rensing S.A."/>
            <person name="Ritter A."/>
            <person name="Rousvoal S."/>
            <person name="Samanta M."/>
            <person name="Samson G."/>
            <person name="Schroeder D.C."/>
            <person name="Segurens B."/>
            <person name="Strittmatter M."/>
            <person name="Tonon T."/>
            <person name="Tregear J.W."/>
            <person name="Valentin K."/>
            <person name="von Dassow P."/>
            <person name="Yamagishi T."/>
            <person name="Van de Peer Y."/>
            <person name="Wincker P."/>
        </authorList>
    </citation>
    <scope>NUCLEOTIDE SEQUENCE [LARGE SCALE GENOMIC DNA]</scope>
    <source>
        <strain evidence="5">Ec32 / CCAP1310/4</strain>
    </source>
</reference>
<dbReference type="Pfam" id="PF00168">
    <property type="entry name" value="C2"/>
    <property type="match status" value="1"/>
</dbReference>
<dbReference type="SUPFAM" id="SSF49562">
    <property type="entry name" value="C2 domain (Calcium/lipid-binding domain, CaLB)"/>
    <property type="match status" value="1"/>
</dbReference>
<dbReference type="InParanoid" id="D7FXN0"/>
<dbReference type="Pfam" id="PF07002">
    <property type="entry name" value="Copine"/>
    <property type="match status" value="1"/>
</dbReference>
<dbReference type="STRING" id="2880.D7FXN0"/>
<dbReference type="PANTHER" id="PTHR10857:SF106">
    <property type="entry name" value="C2 DOMAIN-CONTAINING PROTEIN"/>
    <property type="match status" value="1"/>
</dbReference>
<evidence type="ECO:0000313" key="4">
    <source>
        <dbReference type="EMBL" id="CBJ26471.1"/>
    </source>
</evidence>
<dbReference type="SMART" id="SM00239">
    <property type="entry name" value="C2"/>
    <property type="match status" value="1"/>
</dbReference>
<dbReference type="GO" id="GO:0005544">
    <property type="term" value="F:calcium-dependent phospholipid binding"/>
    <property type="evidence" value="ECO:0007669"/>
    <property type="project" value="InterPro"/>
</dbReference>
<feature type="compositionally biased region" description="Low complexity" evidence="2">
    <location>
        <begin position="589"/>
        <end position="620"/>
    </location>
</feature>
<sequence>MAEDAASMLSASGPLYTRLQLSISCKQLVNLDKLSKSDPFVVVKLHSPSDGNETKEIGRTEIITNSLDPKFVTIVPVTFKFEEVQTLRFEVYDVDTAYSSSDATLIDPSKQDFQGAAECALAQVVGGRDQTWEGLLSGAKRGKGGSPKVVVRAEEVANSNALAEITLAGSNLGNGSFLRISRLGEQGPPIPCFKTEVAKGSPPRPWAPIKISLQVLANGDPYRPLLIEAFSRKKSGNHALLGSCKASVNDLKSKADSGVQNLMLDKGEGAITVRSCILTPQPSFFDYIAGGMQIAFTVAVDYTASNGDPSQPGTLHYHDPTGRTNNEYGQAIQSVGGVLEYFDDDRRFPLFGFGGCPVYRAPASHCFAVNGNENDPEVEGIAGVLDLYRQSLTRVQLSGPTLFAPVISQAASLAASTMTKDPSQQYYTILLLITDGAICDMENTVEAIVAAADYPFSMVIVGVGTADYASMEQLDGDEVRLVNRAGQRAGRDIVQFVPMRDFAGKSSHALAKEVLAEIPAQVIEYMQNNHIPPGNPHRPSLAGRQGSIGSMALKESFMHNGAAPVPGLPQGGSFVNHQAPSAAPSFRGQPQQYNQSQQGSFMHPQAGAPTAPYAPPQQTGGDAPPVYSFN</sequence>
<dbReference type="OrthoDB" id="5855668at2759"/>
<comment type="similarity">
    <text evidence="1">Belongs to the copine family.</text>
</comment>
<dbReference type="CDD" id="cd04048">
    <property type="entry name" value="C2A_Copine"/>
    <property type="match status" value="1"/>
</dbReference>
<dbReference type="SMART" id="SM00327">
    <property type="entry name" value="VWA"/>
    <property type="match status" value="1"/>
</dbReference>
<gene>
    <name evidence="4" type="primary">Copine</name>
    <name evidence="4" type="ORF">Esi_0033_0121</name>
</gene>
<organism evidence="4 5">
    <name type="scientific">Ectocarpus siliculosus</name>
    <name type="common">Brown alga</name>
    <name type="synonym">Conferva siliculosa</name>
    <dbReference type="NCBI Taxonomy" id="2880"/>
    <lineage>
        <taxon>Eukaryota</taxon>
        <taxon>Sar</taxon>
        <taxon>Stramenopiles</taxon>
        <taxon>Ochrophyta</taxon>
        <taxon>PX clade</taxon>
        <taxon>Phaeophyceae</taxon>
        <taxon>Ectocarpales</taxon>
        <taxon>Ectocarpaceae</taxon>
        <taxon>Ectocarpus</taxon>
    </lineage>
</organism>